<feature type="transmembrane region" description="Helical" evidence="6">
    <location>
        <begin position="392"/>
        <end position="410"/>
    </location>
</feature>
<keyword evidence="3 6" id="KW-0812">Transmembrane</keyword>
<accession>A0A376GVF3</accession>
<gene>
    <name evidence="7" type="ORF">NCTC12360_00371</name>
</gene>
<sequence>MQSMYKVKGRELVKKKKDLTKMKTPHTYVIIFGVVLVAWVLTFLIPAGKFSTEEIEYVDANGEVSTRTVLKQDSFRYAYPLNTDFVFEQLENLEENPAELEELGVDQAALQSVLDDGESKLDQEKLDELSLTDDVLYELYGDKIYDTSEKLHKTAKVWGTDDFGGFGFLNFVFEGLVSGDKYGSAVGIAALILVVGGAFGIIMKTGAIDAGIFAFISKTRGLERLALPLLFFAFSFGGATFGMAEEVIPFSMVMVPFVIALGYDSIVAVTVTYVASQIGNATSWMSPFSVAVAQGIAGIPVLSGATFRIIMWVVITGLSAAYLMVYAERIRKNPEKSLTYKSDAYFRDHIQKTSDENKPFLLGHKLILLEMLAVLIWIVWGVTQKGYYIPEIASQFFVMGLGAGLIAVIFKLEDMGLNDVASAFQSGAADLAGTAIVVGMAKGILLVLGGSDANVPSALNTILHSIGGLLSGVPAFIGAWFMYIFQSLFNLVVTSNSGQAALTMPIMAPLADLVGVSRQIAVLAYQLGSGFMDAFTPVSASLIGVLGVARIEWAKWAKFQIKMQGFLFVLGTIFIFIAVAIGLQ</sequence>
<feature type="transmembrane region" description="Helical" evidence="6">
    <location>
        <begin position="534"/>
        <end position="553"/>
    </location>
</feature>
<evidence type="ECO:0000313" key="7">
    <source>
        <dbReference type="EMBL" id="STD81953.1"/>
    </source>
</evidence>
<comment type="subcellular location">
    <subcellularLocation>
        <location evidence="1">Cell membrane</location>
        <topology evidence="1">Multi-pass membrane protein</topology>
    </subcellularLocation>
</comment>
<dbReference type="PANTHER" id="PTHR43652">
    <property type="entry name" value="BASIC AMINO ACID ANTIPORTER YFCC-RELATED"/>
    <property type="match status" value="1"/>
</dbReference>
<dbReference type="GO" id="GO:0005886">
    <property type="term" value="C:plasma membrane"/>
    <property type="evidence" value="ECO:0007669"/>
    <property type="project" value="UniProtKB-SubCell"/>
</dbReference>
<feature type="transmembrane region" description="Helical" evidence="6">
    <location>
        <begin position="182"/>
        <end position="203"/>
    </location>
</feature>
<evidence type="ECO:0000256" key="4">
    <source>
        <dbReference type="ARBA" id="ARBA00022989"/>
    </source>
</evidence>
<evidence type="ECO:0000256" key="3">
    <source>
        <dbReference type="ARBA" id="ARBA00022692"/>
    </source>
</evidence>
<dbReference type="PANTHER" id="PTHR43652:SF2">
    <property type="entry name" value="BASIC AMINO ACID ANTIPORTER YFCC-RELATED"/>
    <property type="match status" value="1"/>
</dbReference>
<name>A0A376GVF3_ENTGA</name>
<keyword evidence="5 6" id="KW-0472">Membrane</keyword>
<feature type="transmembrane region" description="Helical" evidence="6">
    <location>
        <begin position="250"/>
        <end position="275"/>
    </location>
</feature>
<evidence type="ECO:0000313" key="8">
    <source>
        <dbReference type="Proteomes" id="UP000254807"/>
    </source>
</evidence>
<keyword evidence="8" id="KW-1185">Reference proteome</keyword>
<feature type="transmembrane region" description="Helical" evidence="6">
    <location>
        <begin position="25"/>
        <end position="45"/>
    </location>
</feature>
<evidence type="ECO:0000256" key="2">
    <source>
        <dbReference type="ARBA" id="ARBA00022475"/>
    </source>
</evidence>
<dbReference type="AlphaFoldDB" id="A0A376GVF3"/>
<keyword evidence="4 6" id="KW-1133">Transmembrane helix</keyword>
<dbReference type="InterPro" id="IPR051679">
    <property type="entry name" value="DASS-Related_Transporters"/>
</dbReference>
<dbReference type="Pfam" id="PF03606">
    <property type="entry name" value="DcuC"/>
    <property type="match status" value="1"/>
</dbReference>
<dbReference type="EMBL" id="UFYW01000001">
    <property type="protein sequence ID" value="STD81953.1"/>
    <property type="molecule type" value="Genomic_DNA"/>
</dbReference>
<dbReference type="InterPro" id="IPR018385">
    <property type="entry name" value="C4_dicarb_anaerob_car-like"/>
</dbReference>
<feature type="transmembrane region" description="Helical" evidence="6">
    <location>
        <begin position="360"/>
        <end position="380"/>
    </location>
</feature>
<organism evidence="7 8">
    <name type="scientific">Enterococcus gallinarum</name>
    <dbReference type="NCBI Taxonomy" id="1353"/>
    <lineage>
        <taxon>Bacteria</taxon>
        <taxon>Bacillati</taxon>
        <taxon>Bacillota</taxon>
        <taxon>Bacilli</taxon>
        <taxon>Lactobacillales</taxon>
        <taxon>Enterococcaceae</taxon>
        <taxon>Enterococcus</taxon>
    </lineage>
</organism>
<feature type="transmembrane region" description="Helical" evidence="6">
    <location>
        <begin position="309"/>
        <end position="327"/>
    </location>
</feature>
<feature type="transmembrane region" description="Helical" evidence="6">
    <location>
        <begin position="431"/>
        <end position="450"/>
    </location>
</feature>
<feature type="transmembrane region" description="Helical" evidence="6">
    <location>
        <begin position="565"/>
        <end position="583"/>
    </location>
</feature>
<evidence type="ECO:0000256" key="5">
    <source>
        <dbReference type="ARBA" id="ARBA00023136"/>
    </source>
</evidence>
<evidence type="ECO:0000256" key="6">
    <source>
        <dbReference type="SAM" id="Phobius"/>
    </source>
</evidence>
<protein>
    <submittedName>
        <fullName evidence="7">C4-dicarboxylate anaerobic carrier</fullName>
    </submittedName>
</protein>
<evidence type="ECO:0000256" key="1">
    <source>
        <dbReference type="ARBA" id="ARBA00004651"/>
    </source>
</evidence>
<dbReference type="Proteomes" id="UP000254807">
    <property type="component" value="Unassembled WGS sequence"/>
</dbReference>
<reference evidence="7 8" key="1">
    <citation type="submission" date="2018-06" db="EMBL/GenBank/DDBJ databases">
        <authorList>
            <consortium name="Pathogen Informatics"/>
            <person name="Doyle S."/>
        </authorList>
    </citation>
    <scope>NUCLEOTIDE SEQUENCE [LARGE SCALE GENOMIC DNA]</scope>
    <source>
        <strain evidence="7 8">NCTC12360</strain>
    </source>
</reference>
<feature type="transmembrane region" description="Helical" evidence="6">
    <location>
        <begin position="284"/>
        <end position="303"/>
    </location>
</feature>
<proteinExistence type="predicted"/>
<feature type="transmembrane region" description="Helical" evidence="6">
    <location>
        <begin position="462"/>
        <end position="485"/>
    </location>
</feature>
<keyword evidence="2" id="KW-1003">Cell membrane</keyword>
<dbReference type="NCBIfam" id="NF008611">
    <property type="entry name" value="PRK11588.1"/>
    <property type="match status" value="1"/>
</dbReference>
<feature type="transmembrane region" description="Helical" evidence="6">
    <location>
        <begin position="224"/>
        <end position="244"/>
    </location>
</feature>